<evidence type="ECO:0000256" key="2">
    <source>
        <dbReference type="ARBA" id="ARBA00004123"/>
    </source>
</evidence>
<evidence type="ECO:0000313" key="10">
    <source>
        <dbReference type="EMBL" id="CDK28831.1"/>
    </source>
</evidence>
<keyword evidence="7" id="KW-0539">Nucleus</keyword>
<keyword evidence="5" id="KW-0507">mRNA processing</keyword>
<evidence type="ECO:0000256" key="8">
    <source>
        <dbReference type="SAM" id="MobiDB-lite"/>
    </source>
</evidence>
<evidence type="ECO:0000256" key="1">
    <source>
        <dbReference type="ARBA" id="ARBA00003632"/>
    </source>
</evidence>
<dbReference type="STRING" id="1382522.W6MQ70"/>
<feature type="domain" description="U4/U6.U5 small nuclear ribonucleoprotein 27kDa protein" evidence="9">
    <location>
        <begin position="108"/>
        <end position="160"/>
    </location>
</feature>
<feature type="compositionally biased region" description="Basic and acidic residues" evidence="8">
    <location>
        <begin position="13"/>
        <end position="86"/>
    </location>
</feature>
<gene>
    <name evidence="10" type="ORF">KUCA_T00004816001</name>
</gene>
<dbReference type="Proteomes" id="UP000019384">
    <property type="component" value="Unassembled WGS sequence"/>
</dbReference>
<reference evidence="10" key="1">
    <citation type="submission" date="2013-12" db="EMBL/GenBank/DDBJ databases">
        <authorList>
            <person name="Genoscope - CEA"/>
        </authorList>
    </citation>
    <scope>NUCLEOTIDE SEQUENCE</scope>
    <source>
        <strain evidence="10">CBS 1993</strain>
    </source>
</reference>
<dbReference type="EMBL" id="HG793130">
    <property type="protein sequence ID" value="CDK28831.1"/>
    <property type="molecule type" value="Genomic_DNA"/>
</dbReference>
<comment type="subcellular location">
    <subcellularLocation>
        <location evidence="2">Nucleus</location>
    </subcellularLocation>
</comment>
<comment type="similarity">
    <text evidence="3">Belongs to the SNUT3 family.</text>
</comment>
<dbReference type="GeneID" id="34522209"/>
<evidence type="ECO:0000256" key="3">
    <source>
        <dbReference type="ARBA" id="ARBA00008218"/>
    </source>
</evidence>
<feature type="region of interest" description="Disordered" evidence="8">
    <location>
        <begin position="1"/>
        <end position="97"/>
    </location>
</feature>
<comment type="function">
    <text evidence="1">May play a role in mRNA splicing.</text>
</comment>
<dbReference type="RefSeq" id="XP_022460821.1">
    <property type="nucleotide sequence ID" value="XM_022605939.1"/>
</dbReference>
<accession>W6MQ70</accession>
<dbReference type="Pfam" id="PF08648">
    <property type="entry name" value="SNRNP27"/>
    <property type="match status" value="1"/>
</dbReference>
<sequence>MRPATVAPKIKINLKDRTREKSAERSTGEVNYRDRDIATKREETRGRSPIRRGEGLAGGDKYDKKNNTIDNEVVKNTEKSTKKQEVNGKANTEAKDEADEIYVSAEPNDEMMKLMGFGSFDTTKNKKVKGSNVYAAHRSKPTEYRQYMNREKGFNRPLSPPPAEKKKRRLENREERARENENSVKK</sequence>
<evidence type="ECO:0000259" key="9">
    <source>
        <dbReference type="Pfam" id="PF08648"/>
    </source>
</evidence>
<organism evidence="10 11">
    <name type="scientific">Kuraishia capsulata CBS 1993</name>
    <dbReference type="NCBI Taxonomy" id="1382522"/>
    <lineage>
        <taxon>Eukaryota</taxon>
        <taxon>Fungi</taxon>
        <taxon>Dikarya</taxon>
        <taxon>Ascomycota</taxon>
        <taxon>Saccharomycotina</taxon>
        <taxon>Pichiomycetes</taxon>
        <taxon>Pichiales</taxon>
        <taxon>Pichiaceae</taxon>
        <taxon>Kuraishia</taxon>
    </lineage>
</organism>
<keyword evidence="6" id="KW-0508">mRNA splicing</keyword>
<dbReference type="OrthoDB" id="21368at2759"/>
<feature type="compositionally biased region" description="Basic and acidic residues" evidence="8">
    <location>
        <begin position="140"/>
        <end position="154"/>
    </location>
</feature>
<evidence type="ECO:0000313" key="11">
    <source>
        <dbReference type="Proteomes" id="UP000019384"/>
    </source>
</evidence>
<dbReference type="PANTHER" id="PTHR31077:SF1">
    <property type="entry name" value="U4_U6.U5 SMALL NUCLEAR RIBONUCLEOPROTEIN 27 KDA PROTEIN"/>
    <property type="match status" value="1"/>
</dbReference>
<reference evidence="10" key="2">
    <citation type="submission" date="2014-02" db="EMBL/GenBank/DDBJ databases">
        <title>Complete DNA sequence of /Kuraishia capsulata/ illustrates novel genomic features among budding yeasts (/Saccharomycotina/).</title>
        <authorList>
            <person name="Morales L."/>
            <person name="Noel B."/>
            <person name="Porcel B."/>
            <person name="Marcet-Houben M."/>
            <person name="Hullo M-F."/>
            <person name="Sacerdot C."/>
            <person name="Tekaia F."/>
            <person name="Leh-Louis V."/>
            <person name="Despons L."/>
            <person name="Khanna V."/>
            <person name="Aury J-M."/>
            <person name="Barbe V."/>
            <person name="Couloux A."/>
            <person name="Labadie K."/>
            <person name="Pelletier E."/>
            <person name="Souciet J-L."/>
            <person name="Boekhout T."/>
            <person name="Gabaldon T."/>
            <person name="Wincker P."/>
            <person name="Dujon B."/>
        </authorList>
    </citation>
    <scope>NUCLEOTIDE SEQUENCE</scope>
    <source>
        <strain evidence="10">CBS 1993</strain>
    </source>
</reference>
<name>W6MQ70_9ASCO</name>
<evidence type="ECO:0000256" key="5">
    <source>
        <dbReference type="ARBA" id="ARBA00022664"/>
    </source>
</evidence>
<dbReference type="HOGENOM" id="CLU_075596_3_1_1"/>
<proteinExistence type="inferred from homology"/>
<feature type="compositionally biased region" description="Basic and acidic residues" evidence="8">
    <location>
        <begin position="171"/>
        <end position="186"/>
    </location>
</feature>
<dbReference type="GO" id="GO:0071011">
    <property type="term" value="C:precatalytic spliceosome"/>
    <property type="evidence" value="ECO:0007669"/>
    <property type="project" value="TreeGrafter"/>
</dbReference>
<comment type="subunit">
    <text evidence="4">Part of a tri-snRNP complex.</text>
</comment>
<evidence type="ECO:0000256" key="7">
    <source>
        <dbReference type="ARBA" id="ARBA00023242"/>
    </source>
</evidence>
<feature type="region of interest" description="Disordered" evidence="8">
    <location>
        <begin position="137"/>
        <end position="186"/>
    </location>
</feature>
<keyword evidence="11" id="KW-1185">Reference proteome</keyword>
<protein>
    <recommendedName>
        <fullName evidence="9">U4/U6.U5 small nuclear ribonucleoprotein 27kDa protein domain-containing protein</fullName>
    </recommendedName>
</protein>
<dbReference type="InterPro" id="IPR013957">
    <property type="entry name" value="SNRNP27"/>
</dbReference>
<dbReference type="AlphaFoldDB" id="W6MQ70"/>
<evidence type="ECO:0000256" key="6">
    <source>
        <dbReference type="ARBA" id="ARBA00023187"/>
    </source>
</evidence>
<evidence type="ECO:0000256" key="4">
    <source>
        <dbReference type="ARBA" id="ARBA00011825"/>
    </source>
</evidence>
<dbReference type="PANTHER" id="PTHR31077">
    <property type="entry name" value="U4/U6.U5 SMALL NUCLEAR RIBONUCLEOPROTEIN 27 KDA PROTEIN"/>
    <property type="match status" value="1"/>
</dbReference>
<dbReference type="GO" id="GO:0006397">
    <property type="term" value="P:mRNA processing"/>
    <property type="evidence" value="ECO:0007669"/>
    <property type="project" value="UniProtKB-KW"/>
</dbReference>
<dbReference type="GO" id="GO:0008380">
    <property type="term" value="P:RNA splicing"/>
    <property type="evidence" value="ECO:0007669"/>
    <property type="project" value="UniProtKB-KW"/>
</dbReference>